<name>A0A9E2SAV9_9BACT</name>
<evidence type="ECO:0000313" key="5">
    <source>
        <dbReference type="Proteomes" id="UP000812270"/>
    </source>
</evidence>
<protein>
    <submittedName>
        <fullName evidence="4">Alpha-2-macroglobulin</fullName>
    </submittedName>
</protein>
<dbReference type="InterPro" id="IPR041246">
    <property type="entry name" value="Bact_MG10"/>
</dbReference>
<feature type="signal peptide" evidence="2">
    <location>
        <begin position="1"/>
        <end position="24"/>
    </location>
</feature>
<dbReference type="EMBL" id="JAHSPG010000003">
    <property type="protein sequence ID" value="MBV4357080.1"/>
    <property type="molecule type" value="Genomic_DNA"/>
</dbReference>
<feature type="domain" description="Alpha-2-macroglobulin" evidence="3">
    <location>
        <begin position="1266"/>
        <end position="1356"/>
    </location>
</feature>
<dbReference type="Proteomes" id="UP000812270">
    <property type="component" value="Unassembled WGS sequence"/>
</dbReference>
<dbReference type="InterPro" id="IPR051802">
    <property type="entry name" value="YfhM-like"/>
</dbReference>
<comment type="caution">
    <text evidence="4">The sequence shown here is derived from an EMBL/GenBank/DDBJ whole genome shotgun (WGS) entry which is preliminary data.</text>
</comment>
<evidence type="ECO:0000256" key="2">
    <source>
        <dbReference type="SAM" id="SignalP"/>
    </source>
</evidence>
<accession>A0A9E2SAV9</accession>
<dbReference type="Pfam" id="PF00207">
    <property type="entry name" value="A2M"/>
    <property type="match status" value="1"/>
</dbReference>
<sequence>MTNKILLWLALLLFVFLSPMIMKAQTPKTNYDVLWKKVDSLYSKKGLTRSALDEVNKIYALAKKENAQPQIIKALIYKSGLEQNLNEDADIKNMQFWEKEIAQANVPATKALLNSIAADKYNRYFQNNRWKFYNRTTTVDFKKDDPSTWSLEDLQQKTSDLYLASIKDEKLLQQTKLDVYDPILVKGNVRYLRPTLYDLLANRALEFFKTDERYVTKPAYNFEITQASAFDPAADFIHRKFETKDTASLHYKALMIYQKLIAFHIDDQKPDALIDADLQRIQFVKQYSVAEKADEYYYNSINHVAHQYESYPAAAQAWYLVAQWHADKASGYTPTGDTANRYEYIKAKEICEKIAQQKEESEGKANCTNLLQQIQQRQFNLTTEKVNIPGQPFRTLVTYKNITNLNFRVVQLSENLREQLKQRYDDSYWRQVANLKALKSWSQNLPDTKDYQSHSAEIKLDALPVGEYLVLASADDKFSLEKNPLAVQYFYVSNISYVNNDNEYFVLHRETGKVLANAQVQVWENYYDYNSRGYVNKKGELLNTDSKGYFKLKGDTSKQYKSLRFEINYKEDHLFLDQATYSFSRNENEKEEGQAVYERVQSKVFLFTDRSIYRPGQTVNFKGIAITRDFETRKPKILSGIESALLLYNANGEQIDSLEFTTNEYGSYSGKFVLPSSGLNGIFRLESDDIAGSVSFSVEEYKRPKFSVEYDKLTNAYRVNDSVTVKGNAKAYAGNNIDGAKVKYRVMRVARFIYPWLYSYKGGFPINNRSMEITSGEATTNADGSFTIRFKAIPDEHVSKSLEPVFDYKVIADVTDINGETRSGEMTVTAGYKALQLQIDLAQNASLSIDSLKKISVEAKNFNNQKTSAQVQLKLYKLQQPDRLIRERYWTQPDQFVMNYDEYIKLFPKDEYNNESKKETWNKGTAIAQVNDTANHAISIDQSALSAGWYMIEAIAKDKYGDSIKDVKYVLLNDNKRKQLPVKMYLTGMTDKHVVEPGEKATITIGTAADDVTLIQQTGKNVAGEQGPSQYSIITLNNEKRDVSVAPTEEDRGGIAMNYFMVKDNRFYVSNNGVSVPWKNKELNIAYETYRDKMQPGSEEKWSVKITGNKKEKIAAEMLASMYDASLDQFRDHAWEMPVVWPYSNLYANWNGRNNFVSVLSGEKYSYDNNNVFFEKNYDVLITSNDIRVRSMLAAPGTMLQGRVAGVDAKANDEVVVVGYGTAKKKDVAGALPYIAIRGDASADSVTPNREEETAATPIRKNFNETAFFLPDLKTDAEGNISFSFTMPEALTKWKFQALAHTKDLSFGYSTVDVVTQKELMIQPNAPRFLREGDKIELSAKVVNMSDKELTGTVQLELLNASTMQGVDGWFQNIQPLQYFTVSAGQSSPMKFSVSIPYGYNNAVVYRFKAISGNISDGEEMALPVVANSMLVTESMPLNLRNTNSKSFTFEKLLQSGKSETLQQHALTVEYTSNPAWYAVQSLPYLTDFPYECAEQTFNRYYANALAGMIANKAPKLKAIVEKWNATDSSALLSNLQKNEELKSVLLEETPWVLEAKNEAQQKKNIALLFDMVRMNAGLQTTYDKLKQLQSENGGFVWFKGGPDDRYITQYIASSIGHLKKLGALQQTKQDWNEISKNAVAYLDKRITDDYNELVKKKVDLKKNNLSYIAIQYLYMRSFYNDIAIPGSAMNAISYYRKQAQQYWLQQGIYAKGMIALALNRTGDKANAAAIIKSLQQNAIVNEEQGMYWKDVRSGYFWYEAPIETQSLMIEAFAEIKNDTKTVNDLKTWLLKNKQTNNWKTTKATADACYALLLQGSDWLSETPNVSIKLGDKTISSTDSKTEAGTGYFKTTIDGAFVKPEMGNITVNVTGNSNTTTSWGSVYWQYFERLENITPSATPLKLTKKLFVEKNTDRGPVLQPVNENEVLKVGDKIKVRIELRADRDMEYVHMKDMRASCMEPVNVISTYKWQDGLGYYESTKDASTNFFFNYIRKGTYVFEYPLFVTHEGNFSNGVTTIQCMYAPEFASHSEGIRVNVE</sequence>
<comment type="similarity">
    <text evidence="1">Belongs to the protease inhibitor I39 (alpha-2-macroglobulin) family. Bacterial alpha-2-macroglobulin subfamily.</text>
</comment>
<dbReference type="Pfam" id="PF17973">
    <property type="entry name" value="bMG10"/>
    <property type="match status" value="1"/>
</dbReference>
<dbReference type="PANTHER" id="PTHR40094:SF1">
    <property type="entry name" value="UBIQUITIN DOMAIN-CONTAINING PROTEIN"/>
    <property type="match status" value="1"/>
</dbReference>
<dbReference type="InterPro" id="IPR001599">
    <property type="entry name" value="Macroglobln_a2"/>
</dbReference>
<dbReference type="GO" id="GO:0004866">
    <property type="term" value="F:endopeptidase inhibitor activity"/>
    <property type="evidence" value="ECO:0007669"/>
    <property type="project" value="InterPro"/>
</dbReference>
<proteinExistence type="inferred from homology"/>
<evidence type="ECO:0000313" key="4">
    <source>
        <dbReference type="EMBL" id="MBV4357080.1"/>
    </source>
</evidence>
<keyword evidence="2" id="KW-0732">Signal</keyword>
<dbReference type="SMART" id="SM01360">
    <property type="entry name" value="A2M"/>
    <property type="match status" value="1"/>
</dbReference>
<reference evidence="4" key="1">
    <citation type="submission" date="2021-06" db="EMBL/GenBank/DDBJ databases">
        <authorList>
            <person name="Huq M.A."/>
        </authorList>
    </citation>
    <scope>NUCLEOTIDE SEQUENCE</scope>
    <source>
        <strain evidence="4">MAH-26</strain>
    </source>
</reference>
<dbReference type="RefSeq" id="WP_217790699.1">
    <property type="nucleotide sequence ID" value="NZ_JAHSPG010000003.1"/>
</dbReference>
<evidence type="ECO:0000259" key="3">
    <source>
        <dbReference type="SMART" id="SM01360"/>
    </source>
</evidence>
<organism evidence="4 5">
    <name type="scientific">Pinibacter aurantiacus</name>
    <dbReference type="NCBI Taxonomy" id="2851599"/>
    <lineage>
        <taxon>Bacteria</taxon>
        <taxon>Pseudomonadati</taxon>
        <taxon>Bacteroidota</taxon>
        <taxon>Chitinophagia</taxon>
        <taxon>Chitinophagales</taxon>
        <taxon>Chitinophagaceae</taxon>
        <taxon>Pinibacter</taxon>
    </lineage>
</organism>
<feature type="chain" id="PRO_5038506078" evidence="2">
    <location>
        <begin position="25"/>
        <end position="2037"/>
    </location>
</feature>
<dbReference type="Pfam" id="PF01835">
    <property type="entry name" value="MG2"/>
    <property type="match status" value="1"/>
</dbReference>
<dbReference type="PANTHER" id="PTHR40094">
    <property type="entry name" value="ALPHA-2-MACROGLOBULIN HOMOLOG"/>
    <property type="match status" value="1"/>
</dbReference>
<gene>
    <name evidence="4" type="ORF">KTO63_07990</name>
</gene>
<keyword evidence="5" id="KW-1185">Reference proteome</keyword>
<dbReference type="InterPro" id="IPR002890">
    <property type="entry name" value="MG2"/>
</dbReference>
<evidence type="ECO:0000256" key="1">
    <source>
        <dbReference type="ARBA" id="ARBA00010556"/>
    </source>
</evidence>